<accession>X1EDB2</accession>
<organism evidence="1">
    <name type="scientific">marine sediment metagenome</name>
    <dbReference type="NCBI Taxonomy" id="412755"/>
    <lineage>
        <taxon>unclassified sequences</taxon>
        <taxon>metagenomes</taxon>
        <taxon>ecological metagenomes</taxon>
    </lineage>
</organism>
<protein>
    <submittedName>
        <fullName evidence="1">Uncharacterized protein</fullName>
    </submittedName>
</protein>
<feature type="non-terminal residue" evidence="1">
    <location>
        <position position="1"/>
    </location>
</feature>
<comment type="caution">
    <text evidence="1">The sequence shown here is derived from an EMBL/GenBank/DDBJ whole genome shotgun (WGS) entry which is preliminary data.</text>
</comment>
<evidence type="ECO:0000313" key="1">
    <source>
        <dbReference type="EMBL" id="GAH15129.1"/>
    </source>
</evidence>
<sequence length="49" mass="5613">DYVEKLMAHTRHDVGIKTANPDLVLKARDFFLSVFDSPDSKSLDDYITK</sequence>
<reference evidence="1" key="1">
    <citation type="journal article" date="2014" name="Front. Microbiol.">
        <title>High frequency of phylogenetically diverse reductive dehalogenase-homologous genes in deep subseafloor sedimentary metagenomes.</title>
        <authorList>
            <person name="Kawai M."/>
            <person name="Futagami T."/>
            <person name="Toyoda A."/>
            <person name="Takaki Y."/>
            <person name="Nishi S."/>
            <person name="Hori S."/>
            <person name="Arai W."/>
            <person name="Tsubouchi T."/>
            <person name="Morono Y."/>
            <person name="Uchiyama I."/>
            <person name="Ito T."/>
            <person name="Fujiyama A."/>
            <person name="Inagaki F."/>
            <person name="Takami H."/>
        </authorList>
    </citation>
    <scope>NUCLEOTIDE SEQUENCE</scope>
    <source>
        <strain evidence="1">Expedition CK06-06</strain>
    </source>
</reference>
<gene>
    <name evidence="1" type="ORF">S01H4_56622</name>
</gene>
<proteinExistence type="predicted"/>
<name>X1EDB2_9ZZZZ</name>
<dbReference type="AlphaFoldDB" id="X1EDB2"/>
<dbReference type="EMBL" id="BART01032827">
    <property type="protein sequence ID" value="GAH15129.1"/>
    <property type="molecule type" value="Genomic_DNA"/>
</dbReference>